<dbReference type="Proteomes" id="UP000005536">
    <property type="component" value="Unassembled WGS sequence"/>
</dbReference>
<dbReference type="AlphaFoldDB" id="D4DN28"/>
<dbReference type="EMBL" id="ADBF01000012">
    <property type="protein sequence ID" value="EFE50747.1"/>
    <property type="molecule type" value="Genomic_DNA"/>
</dbReference>
<accession>D4DN28</accession>
<name>D4DN28_NEIEG</name>
<evidence type="ECO:0000313" key="2">
    <source>
        <dbReference type="Proteomes" id="UP000005536"/>
    </source>
</evidence>
<gene>
    <name evidence="1" type="ORF">NEIELOOT_00453</name>
</gene>
<organism evidence="1 2">
    <name type="scientific">Neisseria elongata subsp. glycolytica ATCC 29315</name>
    <dbReference type="NCBI Taxonomy" id="546263"/>
    <lineage>
        <taxon>Bacteria</taxon>
        <taxon>Pseudomonadati</taxon>
        <taxon>Pseudomonadota</taxon>
        <taxon>Betaproteobacteria</taxon>
        <taxon>Neisseriales</taxon>
        <taxon>Neisseriaceae</taxon>
        <taxon>Neisseria</taxon>
    </lineage>
</organism>
<evidence type="ECO:0000313" key="1">
    <source>
        <dbReference type="EMBL" id="EFE50747.1"/>
    </source>
</evidence>
<protein>
    <submittedName>
        <fullName evidence="1">Uncharacterized protein</fullName>
    </submittedName>
</protein>
<proteinExistence type="predicted"/>
<comment type="caution">
    <text evidence="1">The sequence shown here is derived from an EMBL/GenBank/DDBJ whole genome shotgun (WGS) entry which is preliminary data.</text>
</comment>
<sequence length="50" mass="5889">MIFCFILSVPFFRRPLRPAGWLQGVYYSFNSSGRLKSMRRGLVCGRAFWL</sequence>
<reference evidence="1 2" key="1">
    <citation type="submission" date="2010-02" db="EMBL/GenBank/DDBJ databases">
        <authorList>
            <person name="Weinstock G."/>
            <person name="Sodergren E."/>
            <person name="Clifton S."/>
            <person name="Fulton L."/>
            <person name="Fulton B."/>
            <person name="Courtney L."/>
            <person name="Fronick C."/>
            <person name="Harrison M."/>
            <person name="Strong C."/>
            <person name="Farmer C."/>
            <person name="Delahaunty K."/>
            <person name="Markovic C."/>
            <person name="Hall O."/>
            <person name="Minx P."/>
            <person name="Tomlinson C."/>
            <person name="Mitreva M."/>
            <person name="Nelson J."/>
            <person name="Hou S."/>
            <person name="Wollam A."/>
            <person name="Pepin K.H."/>
            <person name="Johnson M."/>
            <person name="Bhonagiri V."/>
            <person name="Zhang X."/>
            <person name="Suruliraj S."/>
            <person name="Warren W."/>
            <person name="Chinwalla A."/>
            <person name="Mardis E.R."/>
            <person name="Wilson R.K."/>
        </authorList>
    </citation>
    <scope>NUCLEOTIDE SEQUENCE [LARGE SCALE GENOMIC DNA]</scope>
    <source>
        <strain evidence="1 2">ATCC 29315</strain>
    </source>
</reference>